<sequence length="125" mass="13909">MKISLFIVSVLSIIISCDSSGNQANEEKTSINDSVLGVWVLRKGGGNDTEYLIKKIKGKLMLTTKVMSPHMDAPLVSESELIGKEGKYVRESEAENPSYLFEFKNSSLVIYDSFGVYATLENEYE</sequence>
<reference evidence="1" key="2">
    <citation type="journal article" date="2024" name="Antonie Van Leeuwenhoek">
        <title>Roseihalotalea indica gen. nov., sp. nov., a halophilic Bacteroidetes from mesopelagic Southwest Indian Ocean with higher carbohydrate metabolic potential.</title>
        <authorList>
            <person name="Chen B."/>
            <person name="Zhang M."/>
            <person name="Lin D."/>
            <person name="Ye J."/>
            <person name="Tang K."/>
        </authorList>
    </citation>
    <scope>NUCLEOTIDE SEQUENCE</scope>
    <source>
        <strain evidence="1">TK19036</strain>
    </source>
</reference>
<protein>
    <submittedName>
        <fullName evidence="1">Uncharacterized protein</fullName>
    </submittedName>
</protein>
<dbReference type="PROSITE" id="PS51257">
    <property type="entry name" value="PROKAR_LIPOPROTEIN"/>
    <property type="match status" value="1"/>
</dbReference>
<accession>A0AA49GPW1</accession>
<evidence type="ECO:0000313" key="1">
    <source>
        <dbReference type="EMBL" id="WKN37338.1"/>
    </source>
</evidence>
<organism evidence="1">
    <name type="scientific">Roseihalotalea indica</name>
    <dbReference type="NCBI Taxonomy" id="2867963"/>
    <lineage>
        <taxon>Bacteria</taxon>
        <taxon>Pseudomonadati</taxon>
        <taxon>Bacteroidota</taxon>
        <taxon>Cytophagia</taxon>
        <taxon>Cytophagales</taxon>
        <taxon>Catalimonadaceae</taxon>
        <taxon>Roseihalotalea</taxon>
    </lineage>
</organism>
<dbReference type="EMBL" id="CP120682">
    <property type="protein sequence ID" value="WKN37338.1"/>
    <property type="molecule type" value="Genomic_DNA"/>
</dbReference>
<proteinExistence type="predicted"/>
<dbReference type="AlphaFoldDB" id="A0AA49GPW1"/>
<reference evidence="1" key="1">
    <citation type="journal article" date="2023" name="Comput. Struct. Biotechnol. J.">
        <title>Discovery of a novel marine Bacteroidetes with a rich repertoire of carbohydrate-active enzymes.</title>
        <authorList>
            <person name="Chen B."/>
            <person name="Liu G."/>
            <person name="Chen Q."/>
            <person name="Wang H."/>
            <person name="Liu L."/>
            <person name="Tang K."/>
        </authorList>
    </citation>
    <scope>NUCLEOTIDE SEQUENCE</scope>
    <source>
        <strain evidence="1">TK19036</strain>
    </source>
</reference>
<name>A0AA49GPW1_9BACT</name>
<gene>
    <name evidence="1" type="ORF">K4G66_01280</name>
</gene>